<feature type="region of interest" description="Disordered" evidence="5">
    <location>
        <begin position="500"/>
        <end position="520"/>
    </location>
</feature>
<organism evidence="9 10">
    <name type="scientific">Opisthorchis viverrini</name>
    <name type="common">Southeast Asian liver fluke</name>
    <dbReference type="NCBI Taxonomy" id="6198"/>
    <lineage>
        <taxon>Eukaryota</taxon>
        <taxon>Metazoa</taxon>
        <taxon>Spiralia</taxon>
        <taxon>Lophotrochozoa</taxon>
        <taxon>Platyhelminthes</taxon>
        <taxon>Trematoda</taxon>
        <taxon>Digenea</taxon>
        <taxon>Opisthorchiida</taxon>
        <taxon>Opisthorchiata</taxon>
        <taxon>Opisthorchiidae</taxon>
        <taxon>Opisthorchis</taxon>
    </lineage>
</organism>
<dbReference type="InterPro" id="IPR000884">
    <property type="entry name" value="TSP1_rpt"/>
</dbReference>
<feature type="domain" description="EGF-like" evidence="8">
    <location>
        <begin position="358"/>
        <end position="395"/>
    </location>
</feature>
<keyword evidence="6" id="KW-0472">Membrane</keyword>
<dbReference type="STRING" id="6198.A0A075A212"/>
<dbReference type="SMART" id="SM00209">
    <property type="entry name" value="TSP1"/>
    <property type="match status" value="1"/>
</dbReference>
<evidence type="ECO:0000256" key="1">
    <source>
        <dbReference type="ARBA" id="ARBA00022536"/>
    </source>
</evidence>
<dbReference type="KEGG" id="ovi:T265_10234"/>
<dbReference type="InterPro" id="IPR051022">
    <property type="entry name" value="Notch_Cell-Fate_Det"/>
</dbReference>
<feature type="disulfide bond" evidence="4">
    <location>
        <begin position="385"/>
        <end position="394"/>
    </location>
</feature>
<evidence type="ECO:0000256" key="4">
    <source>
        <dbReference type="PROSITE-ProRule" id="PRU00076"/>
    </source>
</evidence>
<feature type="transmembrane region" description="Helical" evidence="6">
    <location>
        <begin position="470"/>
        <end position="492"/>
    </location>
</feature>
<dbReference type="InterPro" id="IPR036383">
    <property type="entry name" value="TSP1_rpt_sf"/>
</dbReference>
<comment type="caution">
    <text evidence="4">Lacks conserved residue(s) required for the propagation of feature annotation.</text>
</comment>
<feature type="disulfide bond" evidence="4">
    <location>
        <begin position="362"/>
        <end position="372"/>
    </location>
</feature>
<dbReference type="InterPro" id="IPR000742">
    <property type="entry name" value="EGF"/>
</dbReference>
<dbReference type="PANTHER" id="PTHR24049">
    <property type="entry name" value="CRUMBS FAMILY MEMBER"/>
    <property type="match status" value="1"/>
</dbReference>
<dbReference type="CTD" id="20324402"/>
<dbReference type="SUPFAM" id="SSF57196">
    <property type="entry name" value="EGF/Laminin"/>
    <property type="match status" value="1"/>
</dbReference>
<dbReference type="RefSeq" id="XP_009174813.1">
    <property type="nucleotide sequence ID" value="XM_009176549.1"/>
</dbReference>
<dbReference type="SMART" id="SM00181">
    <property type="entry name" value="EGF"/>
    <property type="match status" value="3"/>
</dbReference>
<keyword evidence="6" id="KW-0812">Transmembrane</keyword>
<protein>
    <recommendedName>
        <fullName evidence="8">EGF-like domain-containing protein</fullName>
    </recommendedName>
</protein>
<dbReference type="PROSITE" id="PS00022">
    <property type="entry name" value="EGF_1"/>
    <property type="match status" value="2"/>
</dbReference>
<dbReference type="PROSITE" id="PS50026">
    <property type="entry name" value="EGF_3"/>
    <property type="match status" value="1"/>
</dbReference>
<evidence type="ECO:0000256" key="2">
    <source>
        <dbReference type="ARBA" id="ARBA00022737"/>
    </source>
</evidence>
<accession>A0A075A212</accession>
<dbReference type="Gene3D" id="2.10.25.10">
    <property type="entry name" value="Laminin"/>
    <property type="match status" value="1"/>
</dbReference>
<dbReference type="EMBL" id="KL596967">
    <property type="protein sequence ID" value="KER21444.1"/>
    <property type="molecule type" value="Genomic_DNA"/>
</dbReference>
<keyword evidence="1 4" id="KW-0245">EGF-like domain</keyword>
<gene>
    <name evidence="9" type="ORF">T265_10234</name>
</gene>
<keyword evidence="6" id="KW-1133">Transmembrane helix</keyword>
<dbReference type="AlphaFoldDB" id="A0A075A212"/>
<keyword evidence="2" id="KW-0677">Repeat</keyword>
<evidence type="ECO:0000313" key="9">
    <source>
        <dbReference type="EMBL" id="KER21444.1"/>
    </source>
</evidence>
<evidence type="ECO:0000256" key="5">
    <source>
        <dbReference type="SAM" id="MobiDB-lite"/>
    </source>
</evidence>
<evidence type="ECO:0000313" key="10">
    <source>
        <dbReference type="Proteomes" id="UP000054324"/>
    </source>
</evidence>
<dbReference type="GeneID" id="20324402"/>
<evidence type="ECO:0000256" key="7">
    <source>
        <dbReference type="SAM" id="SignalP"/>
    </source>
</evidence>
<dbReference type="SUPFAM" id="SSF82895">
    <property type="entry name" value="TSP-1 type 1 repeat"/>
    <property type="match status" value="1"/>
</dbReference>
<dbReference type="PROSITE" id="PS01186">
    <property type="entry name" value="EGF_2"/>
    <property type="match status" value="2"/>
</dbReference>
<dbReference type="Proteomes" id="UP000054324">
    <property type="component" value="Unassembled WGS sequence"/>
</dbReference>
<evidence type="ECO:0000256" key="3">
    <source>
        <dbReference type="ARBA" id="ARBA00023157"/>
    </source>
</evidence>
<evidence type="ECO:0000256" key="6">
    <source>
        <dbReference type="SAM" id="Phobius"/>
    </source>
</evidence>
<evidence type="ECO:0000259" key="8">
    <source>
        <dbReference type="PROSITE" id="PS50026"/>
    </source>
</evidence>
<dbReference type="Pfam" id="PF22195">
    <property type="entry name" value="TSP1_CFP_C"/>
    <property type="match status" value="1"/>
</dbReference>
<dbReference type="OrthoDB" id="3967at2759"/>
<feature type="chain" id="PRO_5001704485" description="EGF-like domain-containing protein" evidence="7">
    <location>
        <begin position="21"/>
        <end position="520"/>
    </location>
</feature>
<dbReference type="Gene3D" id="2.20.100.10">
    <property type="entry name" value="Thrombospondin type-1 (TSP1) repeat"/>
    <property type="match status" value="1"/>
</dbReference>
<keyword evidence="7" id="KW-0732">Signal</keyword>
<proteinExistence type="predicted"/>
<name>A0A075A212_OPIVI</name>
<keyword evidence="3 4" id="KW-1015">Disulfide bond</keyword>
<dbReference type="PROSITE" id="PS50092">
    <property type="entry name" value="TSP1"/>
    <property type="match status" value="1"/>
</dbReference>
<feature type="signal peptide" evidence="7">
    <location>
        <begin position="1"/>
        <end position="20"/>
    </location>
</feature>
<reference evidence="9 10" key="1">
    <citation type="submission" date="2013-11" db="EMBL/GenBank/DDBJ databases">
        <title>Opisthorchis viverrini - life in the bile duct.</title>
        <authorList>
            <person name="Young N.D."/>
            <person name="Nagarajan N."/>
            <person name="Lin S.J."/>
            <person name="Korhonen P.K."/>
            <person name="Jex A.R."/>
            <person name="Hall R.S."/>
            <person name="Safavi-Hemami H."/>
            <person name="Kaewkong W."/>
            <person name="Bertrand D."/>
            <person name="Gao S."/>
            <person name="Seet Q."/>
            <person name="Wongkham S."/>
            <person name="Teh B.T."/>
            <person name="Wongkham C."/>
            <person name="Intapan P.M."/>
            <person name="Maleewong W."/>
            <person name="Yang X."/>
            <person name="Hu M."/>
            <person name="Wang Z."/>
            <person name="Hofmann A."/>
            <person name="Sternberg P.W."/>
            <person name="Tan P."/>
            <person name="Wang J."/>
            <person name="Gasser R.B."/>
        </authorList>
    </citation>
    <scope>NUCLEOTIDE SEQUENCE [LARGE SCALE GENOMIC DNA]</scope>
</reference>
<dbReference type="InterPro" id="IPR054019">
    <property type="entry name" value="CFP_TSR_C"/>
</dbReference>
<keyword evidence="10" id="KW-1185">Reference proteome</keyword>
<sequence length="520" mass="58867">MHAVWLVVSLLLCQPYGGGGVGFDDLENMLERKFYKPDSRWHAFGFRWFDRMENPAYRSYKYGFPPGIYGSSIIPITMWFHLWCFGSVEDMYLQSHNVRLVTLDYNAMIQSCNEPELPRCSWHLFVALYQPNGYREELLDILIKDHRQYVEKDCYPVPITQGSCYPFTSIDQMSLIYIYHVCHMFKPENAEGLHLEILCPNPCGRRPCRSIDAAIPGSCESYGFHMNDFTCKCEQGYEWENSTMLCSIDDNCGKICHENNTMGCIVNRTSATAICRCKDGFMGFDCSQKYDACVLGKAPDARGLNVGPVVPSGYEACGATLDARNLCFSIPNTTTYTCVCSPAYVRDVALPYDNCLKPLDSCDKRICVHGQCVTSPDLLKSACDCDEGYTGSLCDQTTGTWSHWSEWSNCEPVCGPVRHRRRLRMCMSENEGDCIGPVEEVRQCVENSGCFQDVPVEEETWLDFVDWTNYVMMITLGYIGSWAILLSLIGLCRRVRPKQQQKDKGEKVQPGGTASAGFLQ</sequence>